<proteinExistence type="predicted"/>
<evidence type="ECO:0000313" key="1">
    <source>
        <dbReference type="EMBL" id="JAH94955.1"/>
    </source>
</evidence>
<sequence>MQIGRWEDILVLLQIHTNFTKNAPTGVLPTILKTDVTQMGTVLSSQKKCYALCIKCIKM</sequence>
<dbReference type="AlphaFoldDB" id="A0A0E9WZA6"/>
<reference evidence="1" key="1">
    <citation type="submission" date="2014-11" db="EMBL/GenBank/DDBJ databases">
        <authorList>
            <person name="Amaro Gonzalez C."/>
        </authorList>
    </citation>
    <scope>NUCLEOTIDE SEQUENCE</scope>
</reference>
<name>A0A0E9WZA6_ANGAN</name>
<reference evidence="1" key="2">
    <citation type="journal article" date="2015" name="Fish Shellfish Immunol.">
        <title>Early steps in the European eel (Anguilla anguilla)-Vibrio vulnificus interaction in the gills: Role of the RtxA13 toxin.</title>
        <authorList>
            <person name="Callol A."/>
            <person name="Pajuelo D."/>
            <person name="Ebbesson L."/>
            <person name="Teles M."/>
            <person name="MacKenzie S."/>
            <person name="Amaro C."/>
        </authorList>
    </citation>
    <scope>NUCLEOTIDE SEQUENCE</scope>
</reference>
<dbReference type="EMBL" id="GBXM01013622">
    <property type="protein sequence ID" value="JAH94955.1"/>
    <property type="molecule type" value="Transcribed_RNA"/>
</dbReference>
<accession>A0A0E9WZA6</accession>
<organism evidence="1">
    <name type="scientific">Anguilla anguilla</name>
    <name type="common">European freshwater eel</name>
    <name type="synonym">Muraena anguilla</name>
    <dbReference type="NCBI Taxonomy" id="7936"/>
    <lineage>
        <taxon>Eukaryota</taxon>
        <taxon>Metazoa</taxon>
        <taxon>Chordata</taxon>
        <taxon>Craniata</taxon>
        <taxon>Vertebrata</taxon>
        <taxon>Euteleostomi</taxon>
        <taxon>Actinopterygii</taxon>
        <taxon>Neopterygii</taxon>
        <taxon>Teleostei</taxon>
        <taxon>Anguilliformes</taxon>
        <taxon>Anguillidae</taxon>
        <taxon>Anguilla</taxon>
    </lineage>
</organism>
<protein>
    <submittedName>
        <fullName evidence="1">Uncharacterized protein</fullName>
    </submittedName>
</protein>